<feature type="binding site" evidence="6">
    <location>
        <position position="333"/>
    </location>
    <ligand>
        <name>a divalent metal cation</name>
        <dbReference type="ChEBI" id="CHEBI:60240"/>
        <label>1</label>
    </ligand>
</feature>
<evidence type="ECO:0000313" key="7">
    <source>
        <dbReference type="EMBL" id="QIN83750.1"/>
    </source>
</evidence>
<dbReference type="Pfam" id="PF01784">
    <property type="entry name" value="DUF34_NIF3"/>
    <property type="match status" value="1"/>
</dbReference>
<evidence type="ECO:0000313" key="8">
    <source>
        <dbReference type="Proteomes" id="UP000501452"/>
    </source>
</evidence>
<dbReference type="InterPro" id="IPR015867">
    <property type="entry name" value="N-reg_PII/ATP_PRibTrfase_C"/>
</dbReference>
<gene>
    <name evidence="7" type="ORF">GBA63_14740</name>
</gene>
<evidence type="ECO:0000256" key="1">
    <source>
        <dbReference type="ARBA" id="ARBA00006964"/>
    </source>
</evidence>
<feature type="binding site" evidence="6">
    <location>
        <position position="107"/>
    </location>
    <ligand>
        <name>a divalent metal cation</name>
        <dbReference type="ChEBI" id="CHEBI:60240"/>
        <label>1</label>
    </ligand>
</feature>
<name>A0A6G8QB90_9ACTN</name>
<dbReference type="PIRSF" id="PIRSF037489">
    <property type="entry name" value="UCP037489_NIF3_YqfO"/>
    <property type="match status" value="1"/>
</dbReference>
<evidence type="ECO:0000256" key="5">
    <source>
        <dbReference type="PIRNR" id="PIRNR037489"/>
    </source>
</evidence>
<evidence type="ECO:0000256" key="6">
    <source>
        <dbReference type="PIRSR" id="PIRSR602678-1"/>
    </source>
</evidence>
<evidence type="ECO:0000256" key="4">
    <source>
        <dbReference type="ARBA" id="ARBA00022723"/>
    </source>
</evidence>
<dbReference type="EMBL" id="CP045119">
    <property type="protein sequence ID" value="QIN83750.1"/>
    <property type="molecule type" value="Genomic_DNA"/>
</dbReference>
<feature type="binding site" evidence="6">
    <location>
        <position position="69"/>
    </location>
    <ligand>
        <name>a divalent metal cation</name>
        <dbReference type="ChEBI" id="CHEBI:60240"/>
        <label>1</label>
    </ligand>
</feature>
<dbReference type="FunFam" id="3.40.1390.30:FF:000001">
    <property type="entry name" value="GTP cyclohydrolase 1 type 2"/>
    <property type="match status" value="1"/>
</dbReference>
<dbReference type="InterPro" id="IPR002678">
    <property type="entry name" value="DUF34/NIF3"/>
</dbReference>
<keyword evidence="4 5" id="KW-0479">Metal-binding</keyword>
<feature type="binding site" evidence="6">
    <location>
        <position position="68"/>
    </location>
    <ligand>
        <name>a divalent metal cation</name>
        <dbReference type="ChEBI" id="CHEBI:60240"/>
        <label>1</label>
    </ligand>
</feature>
<evidence type="ECO:0000256" key="2">
    <source>
        <dbReference type="ARBA" id="ARBA00011643"/>
    </source>
</evidence>
<organism evidence="7 8">
    <name type="scientific">Rubrobacter tropicus</name>
    <dbReference type="NCBI Taxonomy" id="2653851"/>
    <lineage>
        <taxon>Bacteria</taxon>
        <taxon>Bacillati</taxon>
        <taxon>Actinomycetota</taxon>
        <taxon>Rubrobacteria</taxon>
        <taxon>Rubrobacterales</taxon>
        <taxon>Rubrobacteraceae</taxon>
        <taxon>Rubrobacter</taxon>
    </lineage>
</organism>
<dbReference type="NCBIfam" id="TIGR00486">
    <property type="entry name" value="YbgI_SA1388"/>
    <property type="match status" value="1"/>
</dbReference>
<dbReference type="PANTHER" id="PTHR13799">
    <property type="entry name" value="NGG1 INTERACTING FACTOR 3"/>
    <property type="match status" value="1"/>
</dbReference>
<dbReference type="KEGG" id="rub:GBA63_14740"/>
<evidence type="ECO:0000256" key="3">
    <source>
        <dbReference type="ARBA" id="ARBA00022112"/>
    </source>
</evidence>
<dbReference type="Gene3D" id="3.30.70.120">
    <property type="match status" value="1"/>
</dbReference>
<dbReference type="Gene3D" id="3.40.1390.30">
    <property type="entry name" value="NIF3 (NGG1p interacting factor 3)-like"/>
    <property type="match status" value="1"/>
</dbReference>
<feature type="binding site" evidence="6">
    <location>
        <position position="337"/>
    </location>
    <ligand>
        <name>a divalent metal cation</name>
        <dbReference type="ChEBI" id="CHEBI:60240"/>
        <label>1</label>
    </ligand>
</feature>
<reference evidence="7 8" key="1">
    <citation type="submission" date="2019-10" db="EMBL/GenBank/DDBJ databases">
        <title>Rubrobacter sp nov SCSIO 52090 isolated from a deep-sea sediment in the South China Sea.</title>
        <authorList>
            <person name="Chen R.W."/>
        </authorList>
    </citation>
    <scope>NUCLEOTIDE SEQUENCE [LARGE SCALE GENOMIC DNA]</scope>
    <source>
        <strain evidence="7 8">SCSIO 52909</strain>
    </source>
</reference>
<dbReference type="SUPFAM" id="SSF102705">
    <property type="entry name" value="NIF3 (NGG1p interacting factor 3)-like"/>
    <property type="match status" value="1"/>
</dbReference>
<dbReference type="GO" id="GO:0046872">
    <property type="term" value="F:metal ion binding"/>
    <property type="evidence" value="ECO:0007669"/>
    <property type="project" value="UniProtKB-UniRule"/>
</dbReference>
<protein>
    <recommendedName>
        <fullName evidence="3 5">GTP cyclohydrolase 1 type 2 homolog</fullName>
    </recommendedName>
</protein>
<sequence>MPVVTRARDIIEAVERVAPPSLAEDWDNCGLQVGNVDAGVNRVLVALTPLPEVFEEAAEVGADFLLFHHPLIFSPLKSVDTKSYPGNLLARAINEGRTVYAAHTSYDAAPDGVSVVLAETLGLRGPFGIVSPRGALRKLVVFVPEGHEDAVAEALSGAGAGVIGDYTQCTFRTPGTGTFLPGEGSDPYLGEKGTLQREAEIRVETVVPAHLARAAAEAATAAHPYEEVPIDTYPVEGFPQGCGYGRIGDLPEPLTAEGLSRRVSAALGSPARPVSDPAPEREVGRVAVLGGSGGSFIGEVAASGAGAYVTGDLDYHDALLAESLGLAAIDAGHAATELPSLKPLARRLAEMVDVPVSVSRIRR</sequence>
<keyword evidence="8" id="KW-1185">Reference proteome</keyword>
<dbReference type="GO" id="GO:0005737">
    <property type="term" value="C:cytoplasm"/>
    <property type="evidence" value="ECO:0007669"/>
    <property type="project" value="TreeGrafter"/>
</dbReference>
<dbReference type="InterPro" id="IPR017221">
    <property type="entry name" value="DUF34/NIF3_bac"/>
</dbReference>
<dbReference type="Proteomes" id="UP000501452">
    <property type="component" value="Chromosome"/>
</dbReference>
<proteinExistence type="inferred from homology"/>
<accession>A0A6G8QB90</accession>
<dbReference type="PANTHER" id="PTHR13799:SF14">
    <property type="entry name" value="GTP CYCLOHYDROLASE 1 TYPE 2 HOMOLOG"/>
    <property type="match status" value="1"/>
</dbReference>
<dbReference type="InterPro" id="IPR036069">
    <property type="entry name" value="DUF34/NIF3_sf"/>
</dbReference>
<comment type="similarity">
    <text evidence="1 5">Belongs to the GTP cyclohydrolase I type 2/NIF3 family.</text>
</comment>
<dbReference type="AlphaFoldDB" id="A0A6G8QB90"/>
<comment type="subunit">
    <text evidence="2">Homohexamer.</text>
</comment>